<evidence type="ECO:0000256" key="3">
    <source>
        <dbReference type="ARBA" id="ARBA00023125"/>
    </source>
</evidence>
<dbReference type="InterPro" id="IPR044946">
    <property type="entry name" value="Restrct_endonuc_typeI_TRD_sf"/>
</dbReference>
<evidence type="ECO:0000256" key="2">
    <source>
        <dbReference type="ARBA" id="ARBA00022747"/>
    </source>
</evidence>
<keyword evidence="6" id="KW-1185">Reference proteome</keyword>
<accession>A0ABS4SYC0</accession>
<keyword evidence="2" id="KW-0680">Restriction system</keyword>
<reference evidence="5 6" key="1">
    <citation type="submission" date="2021-03" db="EMBL/GenBank/DDBJ databases">
        <title>Genomic Encyclopedia of Type Strains, Phase III (KMG-III): the genomes of soil and plant-associated and newly described type strains.</title>
        <authorList>
            <person name="Whitman W."/>
        </authorList>
    </citation>
    <scope>NUCLEOTIDE SEQUENCE [LARGE SCALE GENOMIC DNA]</scope>
    <source>
        <strain evidence="5 6">IMMIB AFH-6</strain>
    </source>
</reference>
<sequence>MRVPEGWAKMKIGDLCQPDSEPVSVTQDQTYKLMGVRWYGNGPHLHSEVSGAKLNTNTLNLVKKGQITYNKMWVSKSAFGVTSVEHHGMYATAEYPTFTPRPGLCGDFLRHYMRLESFRVQALSRCRGTTSRARLNPKDFLDLEILLPPISEQRRIAKALTDADEAIEATRAVIEQTLKVKRNMLKRLMSKGIGHSRFKRTEIGNVPAIWDVLPLPNLLREPVRNGYSPVCPTEPTGRWILSLGALTPDGFSAERVKPAPLDDVRLEGATLEDGDVLISRSNTPERVGLAGLYQGIPAPCYYPDLMMRLRFDLNKMMPEFAVAWLSLLQSEGYFAEAASGTSASMVKINRSTLSGVHFPVPSVSEQESLIQRLRQVESVGALEMQKLASMERLKSALLSDLLTGRKRVSADALSAAL</sequence>
<dbReference type="RefSeq" id="WP_209773967.1">
    <property type="nucleotide sequence ID" value="NZ_JAGINP010000050.1"/>
</dbReference>
<keyword evidence="5" id="KW-0378">Hydrolase</keyword>
<dbReference type="EMBL" id="JAGINP010000050">
    <property type="protein sequence ID" value="MBP2297274.1"/>
    <property type="molecule type" value="Genomic_DNA"/>
</dbReference>
<gene>
    <name evidence="5" type="ORF">J2851_007095</name>
</gene>
<evidence type="ECO:0000313" key="6">
    <source>
        <dbReference type="Proteomes" id="UP000781958"/>
    </source>
</evidence>
<dbReference type="InterPro" id="IPR052021">
    <property type="entry name" value="Type-I_RS_S_subunit"/>
</dbReference>
<comment type="similarity">
    <text evidence="1">Belongs to the type-I restriction system S methylase family.</text>
</comment>
<dbReference type="EC" id="3.1.21.3" evidence="5"/>
<keyword evidence="3" id="KW-0238">DNA-binding</keyword>
<dbReference type="CDD" id="cd17261">
    <property type="entry name" value="RMtype1_S_EcoKI-TRD2-CR2_like"/>
    <property type="match status" value="1"/>
</dbReference>
<dbReference type="Gene3D" id="3.90.220.20">
    <property type="entry name" value="DNA methylase specificity domains"/>
    <property type="match status" value="2"/>
</dbReference>
<dbReference type="InterPro" id="IPR000055">
    <property type="entry name" value="Restrct_endonuc_typeI_TRD"/>
</dbReference>
<dbReference type="PANTHER" id="PTHR30408">
    <property type="entry name" value="TYPE-1 RESTRICTION ENZYME ECOKI SPECIFICITY PROTEIN"/>
    <property type="match status" value="1"/>
</dbReference>
<proteinExistence type="inferred from homology"/>
<evidence type="ECO:0000256" key="1">
    <source>
        <dbReference type="ARBA" id="ARBA00010923"/>
    </source>
</evidence>
<protein>
    <submittedName>
        <fullName evidence="5">Type I restriction enzyme S subunit</fullName>
        <ecNumber evidence="5">3.1.21.3</ecNumber>
    </submittedName>
</protein>
<comment type="caution">
    <text evidence="5">The sequence shown here is derived from an EMBL/GenBank/DDBJ whole genome shotgun (WGS) entry which is preliminary data.</text>
</comment>
<dbReference type="Pfam" id="PF01420">
    <property type="entry name" value="Methylase_S"/>
    <property type="match status" value="1"/>
</dbReference>
<feature type="domain" description="Type I restriction modification DNA specificity" evidence="4">
    <location>
        <begin position="4"/>
        <end position="172"/>
    </location>
</feature>
<name>A0ABS4SYC0_9PROT</name>
<dbReference type="GO" id="GO:0009035">
    <property type="term" value="F:type I site-specific deoxyribonuclease activity"/>
    <property type="evidence" value="ECO:0007669"/>
    <property type="project" value="UniProtKB-EC"/>
</dbReference>
<dbReference type="SUPFAM" id="SSF116734">
    <property type="entry name" value="DNA methylase specificity domain"/>
    <property type="match status" value="2"/>
</dbReference>
<evidence type="ECO:0000259" key="4">
    <source>
        <dbReference type="Pfam" id="PF01420"/>
    </source>
</evidence>
<organism evidence="5 6">
    <name type="scientific">Azospirillum rugosum</name>
    <dbReference type="NCBI Taxonomy" id="416170"/>
    <lineage>
        <taxon>Bacteria</taxon>
        <taxon>Pseudomonadati</taxon>
        <taxon>Pseudomonadota</taxon>
        <taxon>Alphaproteobacteria</taxon>
        <taxon>Rhodospirillales</taxon>
        <taxon>Azospirillaceae</taxon>
        <taxon>Azospirillum</taxon>
    </lineage>
</organism>
<dbReference type="Proteomes" id="UP000781958">
    <property type="component" value="Unassembled WGS sequence"/>
</dbReference>
<dbReference type="Gene3D" id="1.10.287.1120">
    <property type="entry name" value="Bipartite methylase S protein"/>
    <property type="match status" value="1"/>
</dbReference>
<dbReference type="PANTHER" id="PTHR30408:SF12">
    <property type="entry name" value="TYPE I RESTRICTION ENZYME MJAVIII SPECIFICITY SUBUNIT"/>
    <property type="match status" value="1"/>
</dbReference>
<evidence type="ECO:0000313" key="5">
    <source>
        <dbReference type="EMBL" id="MBP2297274.1"/>
    </source>
</evidence>